<evidence type="ECO:0000256" key="4">
    <source>
        <dbReference type="SAM" id="Coils"/>
    </source>
</evidence>
<dbReference type="GO" id="GO:1990481">
    <property type="term" value="P:mRNA pseudouridine synthesis"/>
    <property type="evidence" value="ECO:0007669"/>
    <property type="project" value="TreeGrafter"/>
</dbReference>
<reference evidence="8" key="1">
    <citation type="journal article" date="2023" name="Commun. Biol.">
        <title>Genome analysis of Parmales, the sister group of diatoms, reveals the evolutionary specialization of diatoms from phago-mixotrophs to photoautotrophs.</title>
        <authorList>
            <person name="Ban H."/>
            <person name="Sato S."/>
            <person name="Yoshikawa S."/>
            <person name="Yamada K."/>
            <person name="Nakamura Y."/>
            <person name="Ichinomiya M."/>
            <person name="Sato N."/>
            <person name="Blanc-Mathieu R."/>
            <person name="Endo H."/>
            <person name="Kuwata A."/>
            <person name="Ogata H."/>
        </authorList>
    </citation>
    <scope>NUCLEOTIDE SEQUENCE [LARGE SCALE GENOMIC DNA]</scope>
    <source>
        <strain evidence="8">NIES 3700</strain>
    </source>
</reference>
<dbReference type="GO" id="GO:0005634">
    <property type="term" value="C:nucleus"/>
    <property type="evidence" value="ECO:0007669"/>
    <property type="project" value="TreeGrafter"/>
</dbReference>
<evidence type="ECO:0000256" key="2">
    <source>
        <dbReference type="ARBA" id="ARBA00022694"/>
    </source>
</evidence>
<keyword evidence="8" id="KW-1185">Reference proteome</keyword>
<dbReference type="InterPro" id="IPR020094">
    <property type="entry name" value="TruA/RsuA/RluB/E/F_N"/>
</dbReference>
<dbReference type="InterPro" id="IPR020097">
    <property type="entry name" value="PsdUridine_synth_TruA_a/b_dom"/>
</dbReference>
<dbReference type="NCBIfam" id="TIGR00071">
    <property type="entry name" value="hisT_truA"/>
    <property type="match status" value="1"/>
</dbReference>
<keyword evidence="2" id="KW-0819">tRNA processing</keyword>
<feature type="compositionally biased region" description="Basic and acidic residues" evidence="5">
    <location>
        <begin position="49"/>
        <end position="68"/>
    </location>
</feature>
<feature type="domain" description="Pseudouridine synthase I TruA alpha/beta" evidence="6">
    <location>
        <begin position="254"/>
        <end position="360"/>
    </location>
</feature>
<dbReference type="EMBL" id="BRXW01000737">
    <property type="protein sequence ID" value="GMH75906.1"/>
    <property type="molecule type" value="Genomic_DNA"/>
</dbReference>
<name>A0A9W7AMX6_9STRA</name>
<dbReference type="GO" id="GO:0009982">
    <property type="term" value="F:pseudouridine synthase activity"/>
    <property type="evidence" value="ECO:0007669"/>
    <property type="project" value="InterPro"/>
</dbReference>
<evidence type="ECO:0000256" key="1">
    <source>
        <dbReference type="ARBA" id="ARBA00009375"/>
    </source>
</evidence>
<evidence type="ECO:0000256" key="5">
    <source>
        <dbReference type="SAM" id="MobiDB-lite"/>
    </source>
</evidence>
<evidence type="ECO:0000313" key="7">
    <source>
        <dbReference type="EMBL" id="GMH75906.1"/>
    </source>
</evidence>
<dbReference type="PANTHER" id="PTHR11142">
    <property type="entry name" value="PSEUDOURIDYLATE SYNTHASE"/>
    <property type="match status" value="1"/>
</dbReference>
<proteinExistence type="inferred from homology"/>
<accession>A0A9W7AMX6</accession>
<dbReference type="SUPFAM" id="SSF55120">
    <property type="entry name" value="Pseudouridine synthase"/>
    <property type="match status" value="1"/>
</dbReference>
<evidence type="ECO:0000259" key="6">
    <source>
        <dbReference type="Pfam" id="PF01416"/>
    </source>
</evidence>
<dbReference type="Gene3D" id="3.30.70.660">
    <property type="entry name" value="Pseudouridine synthase I, catalytic domain, C-terminal subdomain"/>
    <property type="match status" value="1"/>
</dbReference>
<feature type="region of interest" description="Disordered" evidence="5">
    <location>
        <begin position="491"/>
        <end position="522"/>
    </location>
</feature>
<dbReference type="Gene3D" id="3.30.70.580">
    <property type="entry name" value="Pseudouridine synthase I, catalytic domain, N-terminal subdomain"/>
    <property type="match status" value="1"/>
</dbReference>
<dbReference type="HAMAP" id="MF_00171">
    <property type="entry name" value="TruA"/>
    <property type="match status" value="1"/>
</dbReference>
<dbReference type="GO" id="GO:0005737">
    <property type="term" value="C:cytoplasm"/>
    <property type="evidence" value="ECO:0007669"/>
    <property type="project" value="TreeGrafter"/>
</dbReference>
<dbReference type="OrthoDB" id="25767at2759"/>
<dbReference type="GO" id="GO:0003723">
    <property type="term" value="F:RNA binding"/>
    <property type="evidence" value="ECO:0007669"/>
    <property type="project" value="InterPro"/>
</dbReference>
<protein>
    <recommendedName>
        <fullName evidence="6">Pseudouridine synthase I TruA alpha/beta domain-containing protein</fullName>
    </recommendedName>
</protein>
<dbReference type="PANTHER" id="PTHR11142:SF5">
    <property type="entry name" value="TRNA PSEUDOURIDINE(38_39) SYNTHASE"/>
    <property type="match status" value="1"/>
</dbReference>
<feature type="coiled-coil region" evidence="4">
    <location>
        <begin position="382"/>
        <end position="409"/>
    </location>
</feature>
<keyword evidence="4" id="KW-0175">Coiled coil</keyword>
<dbReference type="Pfam" id="PF01416">
    <property type="entry name" value="PseudoU_synth_1"/>
    <property type="match status" value="1"/>
</dbReference>
<dbReference type="InterPro" id="IPR001406">
    <property type="entry name" value="PsdUridine_synth_TruA"/>
</dbReference>
<evidence type="ECO:0000256" key="3">
    <source>
        <dbReference type="ARBA" id="ARBA00023235"/>
    </source>
</evidence>
<dbReference type="GO" id="GO:0031119">
    <property type="term" value="P:tRNA pseudouridine synthesis"/>
    <property type="evidence" value="ECO:0007669"/>
    <property type="project" value="TreeGrafter"/>
</dbReference>
<comment type="caution">
    <text evidence="7">The sequence shown here is derived from an EMBL/GenBank/DDBJ whole genome shotgun (WGS) entry which is preliminary data.</text>
</comment>
<evidence type="ECO:0000313" key="8">
    <source>
        <dbReference type="Proteomes" id="UP001165122"/>
    </source>
</evidence>
<comment type="similarity">
    <text evidence="1">Belongs to the tRNA pseudouridine synthase TruA family.</text>
</comment>
<dbReference type="AlphaFoldDB" id="A0A9W7AMX6"/>
<gene>
    <name evidence="7" type="ORF">TrLO_g14914</name>
</gene>
<keyword evidence="3" id="KW-0413">Isomerase</keyword>
<sequence length="522" mass="59630">MSTLTPITPSSLPTLPSLSLATILQTLISQNHVSLQTVQKVYSELSVVNKKEEEEKGDEPMKKKMKVEGKKKKEKRVFTLDDKRQRHISLSLSYDGSTYGGFSENVGEAYDNSVEKHLFEALIKTRLVVDRKSSGYGRCGRTDKGVSANGQVVNLNLRSAFPAGSEYDSLIPSRSESVTLKVKNDKGVEVDKVFKEMDYVKILNGVLPPDLRIISSSPVTPEFSSRFSCTARTYRYFFIRRSLNISKMIEGCSKIVGEHDFRNIAKMDTEHVSNFRRRVYEARVVGGEGGEREVCYFEIRGQAFLWHMVRNIVQLMFFIGKGLEEPSIIDTLFDITCTPRKPNYKMAADYPLVLHKCDFNDLRLRSGAANLWEVQMNLEGRWERLAIRAEHLKNQIESLGEENEVEVEDLERFKIEALSKVRRSPVDADANSSMDLETSIKSILWKDALKHLHQKDRISISGTKEPPHIKLHDRKVGLSYEEKVDTMKGKKLERYQEAQKKGKPREEDKEFYRLKQSQGSSA</sequence>
<dbReference type="InterPro" id="IPR020095">
    <property type="entry name" value="PsdUridine_synth_TruA_C"/>
</dbReference>
<organism evidence="7 8">
    <name type="scientific">Triparma laevis f. longispina</name>
    <dbReference type="NCBI Taxonomy" id="1714387"/>
    <lineage>
        <taxon>Eukaryota</taxon>
        <taxon>Sar</taxon>
        <taxon>Stramenopiles</taxon>
        <taxon>Ochrophyta</taxon>
        <taxon>Bolidophyceae</taxon>
        <taxon>Parmales</taxon>
        <taxon>Triparmaceae</taxon>
        <taxon>Triparma</taxon>
    </lineage>
</organism>
<dbReference type="InterPro" id="IPR020103">
    <property type="entry name" value="PsdUridine_synth_cat_dom_sf"/>
</dbReference>
<feature type="compositionally biased region" description="Basic and acidic residues" evidence="5">
    <location>
        <begin position="491"/>
        <end position="513"/>
    </location>
</feature>
<feature type="region of interest" description="Disordered" evidence="5">
    <location>
        <begin position="49"/>
        <end position="70"/>
    </location>
</feature>
<dbReference type="Proteomes" id="UP001165122">
    <property type="component" value="Unassembled WGS sequence"/>
</dbReference>